<feature type="binding site" evidence="9">
    <location>
        <position position="296"/>
    </location>
    <ligand>
        <name>Mg(2+)</name>
        <dbReference type="ChEBI" id="CHEBI:18420"/>
        <label>2</label>
    </ligand>
</feature>
<evidence type="ECO:0000313" key="11">
    <source>
        <dbReference type="EMBL" id="NMH86528.1"/>
    </source>
</evidence>
<dbReference type="InterPro" id="IPR006099">
    <property type="entry name" value="MeMalonylCoA_mutase_a/b_cat"/>
</dbReference>
<dbReference type="EC" id="3.6.5.-" evidence="9"/>
<keyword evidence="9" id="KW-0479">Metal-binding</keyword>
<dbReference type="SUPFAM" id="SSF51703">
    <property type="entry name" value="Cobalamin (vitamin B12)-dependent enzymes"/>
    <property type="match status" value="1"/>
</dbReference>
<gene>
    <name evidence="9" type="primary">icmF</name>
    <name evidence="11" type="ORF">HHX25_03360</name>
</gene>
<dbReference type="InterPro" id="IPR036724">
    <property type="entry name" value="Cobalamin-bd_sf"/>
</dbReference>
<feature type="binding site" evidence="9">
    <location>
        <position position="235"/>
    </location>
    <ligand>
        <name>Mg(2+)</name>
        <dbReference type="ChEBI" id="CHEBI:18420"/>
        <label>2</label>
    </ligand>
</feature>
<keyword evidence="3 9" id="KW-0547">Nucleotide-binding</keyword>
<evidence type="ECO:0000313" key="12">
    <source>
        <dbReference type="Proteomes" id="UP000746690"/>
    </source>
</evidence>
<comment type="caution">
    <text evidence="11">The sequence shown here is derived from an EMBL/GenBank/DDBJ whole genome shotgun (WGS) entry which is preliminary data.</text>
</comment>
<keyword evidence="9" id="KW-0460">Magnesium</keyword>
<feature type="binding site" evidence="9">
    <location>
        <position position="297"/>
    </location>
    <ligand>
        <name>Mg(2+)</name>
        <dbReference type="ChEBI" id="CHEBI:18420"/>
        <label>2</label>
    </ligand>
</feature>
<feature type="binding site" evidence="9">
    <location>
        <position position="875"/>
    </location>
    <ligand>
        <name>substrate</name>
    </ligand>
</feature>
<dbReference type="CDD" id="cd02071">
    <property type="entry name" value="MM_CoA_mut_B12_BD"/>
    <property type="match status" value="1"/>
</dbReference>
<dbReference type="HAMAP" id="MF_02050">
    <property type="entry name" value="IcmF"/>
    <property type="match status" value="1"/>
</dbReference>
<feature type="binding site" evidence="9">
    <location>
        <position position="826"/>
    </location>
    <ligand>
        <name>substrate</name>
    </ligand>
</feature>
<evidence type="ECO:0000256" key="1">
    <source>
        <dbReference type="ARBA" id="ARBA00001922"/>
    </source>
</evidence>
<dbReference type="RefSeq" id="WP_169670130.1">
    <property type="nucleotide sequence ID" value="NZ_JABBHF010000002.1"/>
</dbReference>
<evidence type="ECO:0000256" key="7">
    <source>
        <dbReference type="ARBA" id="ARBA00023235"/>
    </source>
</evidence>
<feature type="binding site" evidence="9">
    <location>
        <position position="1027"/>
    </location>
    <ligand>
        <name>GTP</name>
        <dbReference type="ChEBI" id="CHEBI:37565"/>
    </ligand>
</feature>
<comment type="catalytic activity">
    <reaction evidence="9">
        <text>GTP + H2O = GDP + phosphate + H(+)</text>
        <dbReference type="Rhea" id="RHEA:19669"/>
        <dbReference type="ChEBI" id="CHEBI:15377"/>
        <dbReference type="ChEBI" id="CHEBI:15378"/>
        <dbReference type="ChEBI" id="CHEBI:37565"/>
        <dbReference type="ChEBI" id="CHEBI:43474"/>
        <dbReference type="ChEBI" id="CHEBI:58189"/>
    </reaction>
</comment>
<keyword evidence="8 9" id="KW-0170">Cobalt</keyword>
<feature type="binding site" evidence="9">
    <location>
        <position position="634"/>
    </location>
    <ligand>
        <name>substrate</name>
    </ligand>
</feature>
<feature type="binding site" evidence="9">
    <location>
        <position position="296"/>
    </location>
    <ligand>
        <name>Mg(2+)</name>
        <dbReference type="ChEBI" id="CHEBI:18420"/>
        <label>1</label>
        <note>catalytic</note>
    </ligand>
</feature>
<feature type="binding site" evidence="9">
    <location>
        <position position="599"/>
    </location>
    <ligand>
        <name>substrate</name>
    </ligand>
</feature>
<feature type="binding site" evidence="9">
    <location>
        <position position="910"/>
    </location>
    <ligand>
        <name>substrate</name>
    </ligand>
</feature>
<evidence type="ECO:0000256" key="8">
    <source>
        <dbReference type="ARBA" id="ARBA00023285"/>
    </source>
</evidence>
<dbReference type="SUPFAM" id="SSF52242">
    <property type="entry name" value="Cobalamin (vitamin B12)-binding domain"/>
    <property type="match status" value="1"/>
</dbReference>
<dbReference type="Gene3D" id="3.20.20.240">
    <property type="entry name" value="Methylmalonyl-CoA mutase"/>
    <property type="match status" value="1"/>
</dbReference>
<keyword evidence="7 9" id="KW-0413">Isomerase</keyword>
<comment type="caution">
    <text evidence="9">Lacks conserved residue(s) required for the propagation of feature annotation.</text>
</comment>
<comment type="cofactor">
    <cofactor evidence="1 9">
        <name>adenosylcob(III)alamin</name>
        <dbReference type="ChEBI" id="CHEBI:18408"/>
    </cofactor>
</comment>
<feature type="binding site" evidence="9">
    <location>
        <begin position="206"/>
        <end position="211"/>
    </location>
    <ligand>
        <name>GTP</name>
        <dbReference type="ChEBI" id="CHEBI:37565"/>
    </ligand>
</feature>
<protein>
    <recommendedName>
        <fullName evidence="9">Fused isobutyryl-CoA mutase</fullName>
    </recommendedName>
    <domain>
        <recommendedName>
            <fullName evidence="9">Isobutyryl-CoA mutase</fullName>
            <shortName evidence="9">ICM</shortName>
            <ecNumber evidence="9">5.4.99.13</ecNumber>
        </recommendedName>
    </domain>
    <domain>
        <recommendedName>
            <fullName evidence="9">P-loop GTPase</fullName>
            <ecNumber evidence="9">3.6.5.-</ecNumber>
        </recommendedName>
        <alternativeName>
            <fullName evidence="9">G-protein chaperone</fullName>
        </alternativeName>
    </domain>
</protein>
<dbReference type="PROSITE" id="PS51332">
    <property type="entry name" value="B12_BINDING"/>
    <property type="match status" value="1"/>
</dbReference>
<comment type="domain">
    <text evidence="9">Is composed of four functional domains: the N-terminal 5'-deoxyadenosylcobalamin binding region that is homologous to the small subunit of ICM (IcmB), a middle P-loop GTPase domain (MeaI) that likely acts as a chaperone for ICM, a structured linker region involved in dimer formation, and a C-terminal part that is homologous to the large substrate-binding subunit of ICM (IcmA).</text>
</comment>
<name>A0ABX1RTX5_9FLAO</name>
<dbReference type="Proteomes" id="UP000746690">
    <property type="component" value="Unassembled WGS sequence"/>
</dbReference>
<dbReference type="Pfam" id="PF02310">
    <property type="entry name" value="B12-binding"/>
    <property type="match status" value="1"/>
</dbReference>
<evidence type="ECO:0000256" key="9">
    <source>
        <dbReference type="HAMAP-Rule" id="MF_02050"/>
    </source>
</evidence>
<evidence type="ECO:0000256" key="5">
    <source>
        <dbReference type="ARBA" id="ARBA00023134"/>
    </source>
</evidence>
<dbReference type="EC" id="5.4.99.13" evidence="9"/>
<feature type="binding site" evidence="9">
    <location>
        <position position="251"/>
    </location>
    <ligand>
        <name>GTP</name>
        <dbReference type="ChEBI" id="CHEBI:37565"/>
    </ligand>
</feature>
<dbReference type="Pfam" id="PF01642">
    <property type="entry name" value="MM_CoA_mutase"/>
    <property type="match status" value="2"/>
</dbReference>
<accession>A0ABX1RTX5</accession>
<dbReference type="PANTHER" id="PTHR43087">
    <property type="entry name" value="LYSINE/ARGININE/ORNITHINE TRANSPORT SYSTEM KINASE"/>
    <property type="match status" value="1"/>
</dbReference>
<feature type="binding site" evidence="9">
    <location>
        <position position="234"/>
    </location>
    <ligand>
        <name>Mg(2+)</name>
        <dbReference type="ChEBI" id="CHEBI:18420"/>
        <label>2</label>
    </ligand>
</feature>
<feature type="binding site" description="axial binding residue" evidence="9">
    <location>
        <position position="25"/>
    </location>
    <ligand>
        <name>adenosylcob(III)alamin</name>
        <dbReference type="ChEBI" id="CHEBI:18408"/>
    </ligand>
    <ligandPart>
        <name>Co</name>
        <dbReference type="ChEBI" id="CHEBI:27638"/>
    </ligandPart>
</feature>
<comment type="catalytic activity">
    <reaction evidence="9">
        <text>2-methylpropanoyl-CoA = butanoyl-CoA</text>
        <dbReference type="Rhea" id="RHEA:13141"/>
        <dbReference type="ChEBI" id="CHEBI:57338"/>
        <dbReference type="ChEBI" id="CHEBI:57371"/>
        <dbReference type="EC" id="5.4.99.13"/>
    </reaction>
</comment>
<keyword evidence="6 9" id="KW-0143">Chaperone</keyword>
<feature type="binding site" evidence="9">
    <location>
        <position position="248"/>
    </location>
    <ligand>
        <name>Mg(2+)</name>
        <dbReference type="ChEBI" id="CHEBI:18420"/>
        <label>2</label>
    </ligand>
</feature>
<dbReference type="Gene3D" id="3.40.50.300">
    <property type="entry name" value="P-loop containing nucleotide triphosphate hydrolases"/>
    <property type="match status" value="1"/>
</dbReference>
<comment type="cofactor">
    <cofactor evidence="9">
        <name>Mg(2+)</name>
        <dbReference type="ChEBI" id="CHEBI:18420"/>
    </cofactor>
</comment>
<comment type="similarity">
    <text evidence="9">Belongs to the IcmF family.</text>
</comment>
<organism evidence="11 12">
    <name type="scientific">Flavivirga algicola</name>
    <dbReference type="NCBI Taxonomy" id="2729136"/>
    <lineage>
        <taxon>Bacteria</taxon>
        <taxon>Pseudomonadati</taxon>
        <taxon>Bacteroidota</taxon>
        <taxon>Flavobacteriia</taxon>
        <taxon>Flavobacteriales</taxon>
        <taxon>Flavobacteriaceae</taxon>
        <taxon>Flavivirga</taxon>
    </lineage>
</organism>
<feature type="binding site" evidence="9">
    <location>
        <position position="248"/>
    </location>
    <ligand>
        <name>Mg(2+)</name>
        <dbReference type="ChEBI" id="CHEBI:18420"/>
        <label>1</label>
        <note>catalytic</note>
    </ligand>
</feature>
<feature type="binding site" evidence="9">
    <location>
        <position position="782"/>
    </location>
    <ligand>
        <name>substrate</name>
    </ligand>
</feature>
<feature type="binding site" evidence="9">
    <location>
        <position position="915"/>
    </location>
    <ligand>
        <name>substrate</name>
    </ligand>
</feature>
<dbReference type="Gene3D" id="3.40.50.280">
    <property type="entry name" value="Cobalamin-binding domain"/>
    <property type="match status" value="1"/>
</dbReference>
<keyword evidence="5 9" id="KW-0342">GTP-binding</keyword>
<dbReference type="PANTHER" id="PTHR43087:SF1">
    <property type="entry name" value="LAO_AO TRANSPORT SYSTEM ATPASE"/>
    <property type="match status" value="1"/>
</dbReference>
<dbReference type="SUPFAM" id="SSF52540">
    <property type="entry name" value="P-loop containing nucleoside triphosphate hydrolases"/>
    <property type="match status" value="1"/>
</dbReference>
<evidence type="ECO:0000256" key="3">
    <source>
        <dbReference type="ARBA" id="ARBA00022741"/>
    </source>
</evidence>
<comment type="function">
    <text evidence="9">Catalyzes the reversible interconversion of isobutyryl-CoA and n-butyryl-CoA, using radical chemistry. Also exhibits GTPase activity, associated with its G-protein domain (MeaI) that functions as a chaperone that assists cofactor delivery and proper holo-enzyme assembly.</text>
</comment>
<dbReference type="InterPro" id="IPR027417">
    <property type="entry name" value="P-loop_NTPase"/>
</dbReference>
<feature type="binding site" evidence="9">
    <location>
        <position position="210"/>
    </location>
    <ligand>
        <name>Mg(2+)</name>
        <dbReference type="ChEBI" id="CHEBI:18420"/>
        <label>1</label>
        <note>catalytic</note>
    </ligand>
</feature>
<evidence type="ECO:0000256" key="2">
    <source>
        <dbReference type="ARBA" id="ARBA00022628"/>
    </source>
</evidence>
<keyword evidence="9" id="KW-0511">Multifunctional enzyme</keyword>
<dbReference type="InterPro" id="IPR052040">
    <property type="entry name" value="GTPase/Isobutyryl-CoA_mutase"/>
</dbReference>
<dbReference type="InterPro" id="IPR006158">
    <property type="entry name" value="Cobalamin-bd"/>
</dbReference>
<evidence type="ECO:0000256" key="4">
    <source>
        <dbReference type="ARBA" id="ARBA00022801"/>
    </source>
</evidence>
<reference evidence="11 12" key="1">
    <citation type="submission" date="2020-04" db="EMBL/GenBank/DDBJ databases">
        <title>A Flavivirga sp. nov.</title>
        <authorList>
            <person name="Sun X."/>
        </authorList>
    </citation>
    <scope>NUCLEOTIDE SEQUENCE [LARGE SCALE GENOMIC DNA]</scope>
    <source>
        <strain evidence="11 12">Y03</strain>
    </source>
</reference>
<proteinExistence type="inferred from homology"/>
<keyword evidence="4 9" id="KW-0378">Hydrolase</keyword>
<evidence type="ECO:0000259" key="10">
    <source>
        <dbReference type="PROSITE" id="PS51332"/>
    </source>
</evidence>
<feature type="binding site" evidence="9">
    <location>
        <position position="1144"/>
    </location>
    <ligand>
        <name>GTP</name>
        <dbReference type="ChEBI" id="CHEBI:37565"/>
    </ligand>
</feature>
<dbReference type="Pfam" id="PF03308">
    <property type="entry name" value="MeaB"/>
    <property type="match status" value="1"/>
</dbReference>
<dbReference type="EMBL" id="JABBHF010000002">
    <property type="protein sequence ID" value="NMH86528.1"/>
    <property type="molecule type" value="Genomic_DNA"/>
</dbReference>
<sequence length="1145" mass="128768">MKQQEAYKPKHKVRIVTAASLFDGHDASINIMRRIIQATGVEVIHLGHDRSVEEVVNTAIQEDVNAICLTSYQGGHNEYFKYMHDLLKERRADHIKIFGGGGGVILPSEIKDLMDYGIARIYSPDDGREMGLQGMINDLVKKSDFAIGDVLNGEIDTLEKKHPRSIARIISSAENFPEVAKDTLDKIHLRNKHSKTPVLGITGTGGAGKSSLVDELVRRFLLDFPKKTIGIVSVDPSKRKTGGALLGDRIRMNAINSPQVYMRSLATRQSNLALSKYVNEAVEVLKAAEYDLIILETSGIGQSDTEIIEHSDVSLYVMTPEFGAATQLEKIDMLDFADLVAINKFDKRGALDALRDVKKQYMRNNNLWETPQDKLPVFGTIASQFNDPGMNTLYKAVIDMLVEKAEADLKSTFTISDEISEKIFVIPPSRTRYLSEIAETNRAYDQKVNSQVEVAQKLYGIYKTLESVLNVNVNETRQSFLDKYGINDDEIQKYVQDNNTDFVKLLVSEFDKVKLNLDPYNWEIIISWDEKVNRYKNPIYSFKVRDKDIKIETHTESLSYTQIPKVALPKYQAWGDILRWCLQENVPGEFPFASGLYPFKRTGEDPARMFAGEGGPERTNRRFHYVSMGLPAKRLSTAFDSVTLYGSDPDHRPDIYGKIGNAGVSVCCLDDAKKLYSGFNLADVMTSVSMTINGPAPMLLGFFMNAAIDQQCEIYIKEKGLEKETEAKIATIYKGKERPKYYGELPEGNNGLGLMLLGVTGDQVLPTAIYNDIKAKTIAQVRGTVQADILKEDQAQNTCIFSTEFALRLMGDVQAYFIENNVRNFYSVSISGYHIAEAGANPITQLALTLSNGFTYVEYYLSRGMDINRFGPNLSFFFSNGIDPEYAVIGRVARKIWAKAMKHKYGANTRAQMLKYHIQTSGRSLHAQEIDFNDIRTTLQALYAIYDNCNSLHTNAYDEAITTPTEESVRRAMAIQLIINKELGLAKNENPIQGSFIIEELTDLVEEAVLLEFDRITERGGVLGAMETMYQRSKIQEESLYYETLKHNGNFPIIGVNTFLSSKGSPTVLPKEVIRATEEEKQFQIKTLENLHKANDTKGLLKELQTKAIRNENIFEVLMEVCKVCSLGEITNALFEVGGQYRRNM</sequence>
<feature type="domain" description="B12-binding" evidence="10">
    <location>
        <begin position="12"/>
        <end position="150"/>
    </location>
</feature>
<keyword evidence="12" id="KW-1185">Reference proteome</keyword>
<comment type="subunit">
    <text evidence="9">Homodimer.</text>
</comment>
<dbReference type="InterPro" id="IPR033669">
    <property type="entry name" value="IcmF"/>
</dbReference>
<evidence type="ECO:0000256" key="6">
    <source>
        <dbReference type="ARBA" id="ARBA00023186"/>
    </source>
</evidence>
<dbReference type="InterPro" id="IPR016176">
    <property type="entry name" value="Cbl-dep_enz_cat"/>
</dbReference>
<keyword evidence="2 9" id="KW-0846">Cobalamin</keyword>
<feature type="binding site" evidence="9">
    <location>
        <begin position="343"/>
        <end position="346"/>
    </location>
    <ligand>
        <name>GTP</name>
        <dbReference type="ChEBI" id="CHEBI:37565"/>
    </ligand>
</feature>